<keyword evidence="2" id="KW-1185">Reference proteome</keyword>
<dbReference type="OrthoDB" id="7834329at2"/>
<sequence length="167" mass="17937">MRVLSPPEGLPVTVAQFARQRHIDEADEVLIGELLATATAVVETATNRMIVPRQVELDLPGGCWSRFWLPFAPVIGLVGGAGSEIACPFSEPSIAREAVSGATIALDVGYAPGAVVPPQLGQAILMLAMEWHEAGITVEESYTAPVLSFGFRRLVAQMRYRRPQVVA</sequence>
<evidence type="ECO:0000313" key="2">
    <source>
        <dbReference type="Proteomes" id="UP000219111"/>
    </source>
</evidence>
<proteinExistence type="predicted"/>
<dbReference type="EMBL" id="OBMT01000026">
    <property type="protein sequence ID" value="SOC21959.1"/>
    <property type="molecule type" value="Genomic_DNA"/>
</dbReference>
<accession>A0A285TI55</accession>
<reference evidence="2" key="1">
    <citation type="submission" date="2017-08" db="EMBL/GenBank/DDBJ databases">
        <authorList>
            <person name="Varghese N."/>
            <person name="Submissions S."/>
        </authorList>
    </citation>
    <scope>NUCLEOTIDE SEQUENCE [LARGE SCALE GENOMIC DNA]</scope>
    <source>
        <strain evidence="2">JA276</strain>
    </source>
</reference>
<dbReference type="Proteomes" id="UP000219111">
    <property type="component" value="Unassembled WGS sequence"/>
</dbReference>
<organism evidence="1 2">
    <name type="scientific">Rhodobacter maris</name>
    <dbReference type="NCBI Taxonomy" id="446682"/>
    <lineage>
        <taxon>Bacteria</taxon>
        <taxon>Pseudomonadati</taxon>
        <taxon>Pseudomonadota</taxon>
        <taxon>Alphaproteobacteria</taxon>
        <taxon>Rhodobacterales</taxon>
        <taxon>Rhodobacter group</taxon>
        <taxon>Rhodobacter</taxon>
    </lineage>
</organism>
<gene>
    <name evidence="1" type="ORF">SAMN05877831_1265</name>
</gene>
<dbReference type="AlphaFoldDB" id="A0A285TI55"/>
<evidence type="ECO:0000313" key="1">
    <source>
        <dbReference type="EMBL" id="SOC21959.1"/>
    </source>
</evidence>
<dbReference type="RefSeq" id="WP_097071494.1">
    <property type="nucleotide sequence ID" value="NZ_OBMT01000026.1"/>
</dbReference>
<name>A0A285TI55_9RHOB</name>
<dbReference type="CDD" id="cd08054">
    <property type="entry name" value="gp6"/>
    <property type="match status" value="1"/>
</dbReference>
<protein>
    <recommendedName>
        <fullName evidence="3">PhiE125 gp8 family phage protein</fullName>
    </recommendedName>
</protein>
<evidence type="ECO:0008006" key="3">
    <source>
        <dbReference type="Google" id="ProtNLM"/>
    </source>
</evidence>
<dbReference type="Gene3D" id="1.10.3230.30">
    <property type="entry name" value="Phage gp6-like head-tail connector protein"/>
    <property type="match status" value="1"/>
</dbReference>